<protein>
    <submittedName>
        <fullName evidence="2">Uncharacterized protein</fullName>
    </submittedName>
</protein>
<comment type="caution">
    <text evidence="2">The sequence shown here is derived from an EMBL/GenBank/DDBJ whole genome shotgun (WGS) entry which is preliminary data.</text>
</comment>
<organism evidence="2 3">
    <name type="scientific">Cellulomonas fulva</name>
    <dbReference type="NCBI Taxonomy" id="2835530"/>
    <lineage>
        <taxon>Bacteria</taxon>
        <taxon>Bacillati</taxon>
        <taxon>Actinomycetota</taxon>
        <taxon>Actinomycetes</taxon>
        <taxon>Micrococcales</taxon>
        <taxon>Cellulomonadaceae</taxon>
        <taxon>Cellulomonas</taxon>
    </lineage>
</organism>
<dbReference type="EMBL" id="JAHBOH010000002">
    <property type="protein sequence ID" value="MBT0995466.1"/>
    <property type="molecule type" value="Genomic_DNA"/>
</dbReference>
<accession>A0ABS5U267</accession>
<reference evidence="2 3" key="1">
    <citation type="submission" date="2021-05" db="EMBL/GenBank/DDBJ databases">
        <title>Description of Cellulomonas sp. DKR-3 sp. nov.</title>
        <authorList>
            <person name="Dahal R.H."/>
            <person name="Chaudhary D.K."/>
        </authorList>
    </citation>
    <scope>NUCLEOTIDE SEQUENCE [LARGE SCALE GENOMIC DNA]</scope>
    <source>
        <strain evidence="2 3">DKR-3</strain>
    </source>
</reference>
<keyword evidence="1" id="KW-1133">Transmembrane helix</keyword>
<proteinExistence type="predicted"/>
<keyword evidence="1" id="KW-0472">Membrane</keyword>
<keyword evidence="3" id="KW-1185">Reference proteome</keyword>
<evidence type="ECO:0000256" key="1">
    <source>
        <dbReference type="SAM" id="Phobius"/>
    </source>
</evidence>
<gene>
    <name evidence="2" type="ORF">KIN34_14360</name>
</gene>
<sequence length="365" mass="39810">MNETVLPDAQAERDALDYAGMVLELLERRREDTDGREVSPSMLDEAQSAVSNFATNLDLVVSGQYTWQQVVPVADQVITRLGQWPPLKLARYLGGINSAVESFKTRVLEAADGVERRTVELDASITMLATKQAEVESAVAAERQRITEAIAKFTTDGDEAVREWTEEHEGAIKQRADAWDAAIASARAYAVEHQDRMAEYEAKSRKVLEAVGVNSTATNFGGYAEEQRTAANQWRRVAAAVFLAAGVWFIASSFPWFTGEASMWESALARLGVTAAVAGVGLYAARESSQHRRQERRAKQVQLVLTALEPFIANLDAEEQDKLRIAAAEAIFVLPGESDGGSEPDPSSGLLDLANALVAKLPDRT</sequence>
<evidence type="ECO:0000313" key="2">
    <source>
        <dbReference type="EMBL" id="MBT0995466.1"/>
    </source>
</evidence>
<feature type="transmembrane region" description="Helical" evidence="1">
    <location>
        <begin position="268"/>
        <end position="285"/>
    </location>
</feature>
<keyword evidence="1" id="KW-0812">Transmembrane</keyword>
<feature type="transmembrane region" description="Helical" evidence="1">
    <location>
        <begin position="237"/>
        <end position="256"/>
    </location>
</feature>
<evidence type="ECO:0000313" key="3">
    <source>
        <dbReference type="Proteomes" id="UP000722125"/>
    </source>
</evidence>
<dbReference type="RefSeq" id="WP_214352442.1">
    <property type="nucleotide sequence ID" value="NZ_JAHBOH010000002.1"/>
</dbReference>
<name>A0ABS5U267_9CELL</name>
<dbReference type="Proteomes" id="UP000722125">
    <property type="component" value="Unassembled WGS sequence"/>
</dbReference>